<dbReference type="PROSITE" id="PS51257">
    <property type="entry name" value="PROKAR_LIPOPROTEIN"/>
    <property type="match status" value="1"/>
</dbReference>
<keyword evidence="2" id="KW-0378">Hydrolase</keyword>
<organism evidence="2 3">
    <name type="scientific">Spirosoma telluris</name>
    <dbReference type="NCBI Taxonomy" id="2183553"/>
    <lineage>
        <taxon>Bacteria</taxon>
        <taxon>Pseudomonadati</taxon>
        <taxon>Bacteroidota</taxon>
        <taxon>Cytophagia</taxon>
        <taxon>Cytophagales</taxon>
        <taxon>Cytophagaceae</taxon>
        <taxon>Spirosoma</taxon>
    </lineage>
</organism>
<proteinExistence type="predicted"/>
<dbReference type="Gene3D" id="3.40.710.10">
    <property type="entry name" value="DD-peptidase/beta-lactamase superfamily"/>
    <property type="match status" value="1"/>
</dbReference>
<protein>
    <submittedName>
        <fullName evidence="2">Serine hydrolase</fullName>
    </submittedName>
</protein>
<comment type="caution">
    <text evidence="2">The sequence shown here is derived from an EMBL/GenBank/DDBJ whole genome shotgun (WGS) entry which is preliminary data.</text>
</comment>
<gene>
    <name evidence="2" type="ORF">HMF3257_10495</name>
</gene>
<evidence type="ECO:0000313" key="2">
    <source>
        <dbReference type="EMBL" id="RAI74591.1"/>
    </source>
</evidence>
<dbReference type="InterPro" id="IPR050789">
    <property type="entry name" value="Diverse_Enzym_Activities"/>
</dbReference>
<dbReference type="GO" id="GO:0016787">
    <property type="term" value="F:hydrolase activity"/>
    <property type="evidence" value="ECO:0007669"/>
    <property type="project" value="UniProtKB-KW"/>
</dbReference>
<evidence type="ECO:0000259" key="1">
    <source>
        <dbReference type="Pfam" id="PF00144"/>
    </source>
</evidence>
<sequence>MCIRLLPILLGLLIACNLYGQSSDLVKTQGITSAIHQANLGKIIFTDKEIPTASLKETDFLSTYELTNKSNLFITVFMGNSLTNYLHQLAPELSADVLTKTGGYQFNFYVDNRLIYQSNLHPGAPYPQIKNTETLISKPLINNQREGGWWSQSAWNRFMNNGGDSALSDGPHVFKFEVKPYLNKPELIVGNLIAAGQLALLVKRKPVIDLATIQLTVPKPYKGLPVSSEHFNIRKIKELKGNIDADVFRHITSVVVLKNGKILLEEYFNGATRDSLHDVRSVGKSFASTLTGIAKQEGYLKSENQTLADFYKLESFANYSTAKANTSLRELLTMSSAFDGDDNDGDSPGNEENMYPTPNWIKFVLDLPVDPAKFRQKWHYFTSGVVLLGDVLNQVVPGKLEHYADQKLFKPLGISTYKWQYTPQQVVSTAGGIRMNALDFAKYGQLYKNSGRWNGKQLIPTAWVSQTFTHHKAIPDRNGEYYGYLFWNKTYTVNGKAYETYYCSGNGGNKIFIFKDQPLVIVVTATAYNTSYAHPQVDKMMEQYILPAVNPE</sequence>
<dbReference type="Proteomes" id="UP000249016">
    <property type="component" value="Unassembled WGS sequence"/>
</dbReference>
<evidence type="ECO:0000313" key="3">
    <source>
        <dbReference type="Proteomes" id="UP000249016"/>
    </source>
</evidence>
<dbReference type="SUPFAM" id="SSF56601">
    <property type="entry name" value="beta-lactamase/transpeptidase-like"/>
    <property type="match status" value="1"/>
</dbReference>
<dbReference type="PANTHER" id="PTHR43283">
    <property type="entry name" value="BETA-LACTAMASE-RELATED"/>
    <property type="match status" value="1"/>
</dbReference>
<reference evidence="2 3" key="1">
    <citation type="submission" date="2018-06" db="EMBL/GenBank/DDBJ databases">
        <title>Spirosoma sp. HMF3257 Genome sequencing and assembly.</title>
        <authorList>
            <person name="Kang H."/>
            <person name="Cha I."/>
            <person name="Kim H."/>
            <person name="Kang J."/>
            <person name="Joh K."/>
        </authorList>
    </citation>
    <scope>NUCLEOTIDE SEQUENCE [LARGE SCALE GENOMIC DNA]</scope>
    <source>
        <strain evidence="2 3">HMF3257</strain>
    </source>
</reference>
<dbReference type="EMBL" id="QLII01000001">
    <property type="protein sequence ID" value="RAI74591.1"/>
    <property type="molecule type" value="Genomic_DNA"/>
</dbReference>
<keyword evidence="3" id="KW-1185">Reference proteome</keyword>
<dbReference type="InterPro" id="IPR012338">
    <property type="entry name" value="Beta-lactam/transpept-like"/>
</dbReference>
<feature type="domain" description="Beta-lactamase-related" evidence="1">
    <location>
        <begin position="253"/>
        <end position="528"/>
    </location>
</feature>
<dbReference type="Pfam" id="PF00144">
    <property type="entry name" value="Beta-lactamase"/>
    <property type="match status" value="1"/>
</dbReference>
<dbReference type="AlphaFoldDB" id="A0A327NGT3"/>
<dbReference type="InterPro" id="IPR001466">
    <property type="entry name" value="Beta-lactam-related"/>
</dbReference>
<dbReference type="PANTHER" id="PTHR43283:SF7">
    <property type="entry name" value="BETA-LACTAMASE-RELATED DOMAIN-CONTAINING PROTEIN"/>
    <property type="match status" value="1"/>
</dbReference>
<dbReference type="RefSeq" id="WP_111342011.1">
    <property type="nucleotide sequence ID" value="NZ_QLII01000001.1"/>
</dbReference>
<accession>A0A327NGT3</accession>
<dbReference type="OrthoDB" id="1185352at2"/>
<name>A0A327NGT3_9BACT</name>